<dbReference type="EMBL" id="MFBS01000013">
    <property type="protein sequence ID" value="OGE10129.1"/>
    <property type="molecule type" value="Genomic_DNA"/>
</dbReference>
<feature type="binding site" evidence="9">
    <location>
        <begin position="121"/>
        <end position="123"/>
    </location>
    <ligand>
        <name>(6S)-5,6,7,8-tetrahydrofolate</name>
        <dbReference type="ChEBI" id="CHEBI:57453"/>
    </ligand>
</feature>
<comment type="cofactor">
    <cofactor evidence="1 9 10">
        <name>pyridoxal 5'-phosphate</name>
        <dbReference type="ChEBI" id="CHEBI:597326"/>
    </cofactor>
</comment>
<dbReference type="PANTHER" id="PTHR11680">
    <property type="entry name" value="SERINE HYDROXYMETHYLTRANSFERASE"/>
    <property type="match status" value="1"/>
</dbReference>
<dbReference type="GO" id="GO:0035999">
    <property type="term" value="P:tetrahydrofolate interconversion"/>
    <property type="evidence" value="ECO:0007669"/>
    <property type="project" value="UniProtKB-UniRule"/>
</dbReference>
<dbReference type="Gene3D" id="3.40.640.10">
    <property type="entry name" value="Type I PLP-dependent aspartate aminotransferase-like (Major domain)"/>
    <property type="match status" value="1"/>
</dbReference>
<comment type="subcellular location">
    <subcellularLocation>
        <location evidence="2 9">Cytoplasm</location>
    </subcellularLocation>
</comment>
<dbReference type="PROSITE" id="PS00096">
    <property type="entry name" value="SHMT"/>
    <property type="match status" value="1"/>
</dbReference>
<dbReference type="GO" id="GO:0019264">
    <property type="term" value="P:glycine biosynthetic process from serine"/>
    <property type="evidence" value="ECO:0007669"/>
    <property type="project" value="UniProtKB-UniRule"/>
</dbReference>
<accession>A0A1F5I1K5</accession>
<dbReference type="CDD" id="cd00378">
    <property type="entry name" value="SHMT"/>
    <property type="match status" value="1"/>
</dbReference>
<evidence type="ECO:0000256" key="3">
    <source>
        <dbReference type="ARBA" id="ARBA00006376"/>
    </source>
</evidence>
<keyword evidence="9" id="KW-0028">Amino-acid biosynthesis</keyword>
<comment type="similarity">
    <text evidence="3 9">Belongs to the SHMT family.</text>
</comment>
<evidence type="ECO:0000256" key="10">
    <source>
        <dbReference type="PIRSR" id="PIRSR000412-50"/>
    </source>
</evidence>
<evidence type="ECO:0000256" key="1">
    <source>
        <dbReference type="ARBA" id="ARBA00001933"/>
    </source>
</evidence>
<comment type="caution">
    <text evidence="12">The sequence shown here is derived from an EMBL/GenBank/DDBJ whole genome shotgun (WGS) entry which is preliminary data.</text>
</comment>
<dbReference type="InterPro" id="IPR015422">
    <property type="entry name" value="PyrdxlP-dep_Trfase_small"/>
</dbReference>
<comment type="catalytic activity">
    <reaction evidence="9">
        <text>(6R)-5,10-methylene-5,6,7,8-tetrahydrofolate + glycine + H2O = (6S)-5,6,7,8-tetrahydrofolate + L-serine</text>
        <dbReference type="Rhea" id="RHEA:15481"/>
        <dbReference type="ChEBI" id="CHEBI:15377"/>
        <dbReference type="ChEBI" id="CHEBI:15636"/>
        <dbReference type="ChEBI" id="CHEBI:33384"/>
        <dbReference type="ChEBI" id="CHEBI:57305"/>
        <dbReference type="ChEBI" id="CHEBI:57453"/>
        <dbReference type="EC" id="2.1.2.1"/>
    </reaction>
</comment>
<evidence type="ECO:0000313" key="12">
    <source>
        <dbReference type="EMBL" id="OGE10129.1"/>
    </source>
</evidence>
<dbReference type="NCBIfam" id="NF000586">
    <property type="entry name" value="PRK00011.1"/>
    <property type="match status" value="1"/>
</dbReference>
<name>A0A1F5I1K5_9BACT</name>
<comment type="caution">
    <text evidence="9">Lacks conserved residue(s) required for the propagation of feature annotation.</text>
</comment>
<dbReference type="FunFam" id="3.40.640.10:FF:000001">
    <property type="entry name" value="Serine hydroxymethyltransferase"/>
    <property type="match status" value="1"/>
</dbReference>
<evidence type="ECO:0000256" key="6">
    <source>
        <dbReference type="ARBA" id="ARBA00022563"/>
    </source>
</evidence>
<feature type="binding site" evidence="9">
    <location>
        <position position="117"/>
    </location>
    <ligand>
        <name>(6S)-5,6,7,8-tetrahydrofolate</name>
        <dbReference type="ChEBI" id="CHEBI:57453"/>
    </ligand>
</feature>
<dbReference type="Gene3D" id="3.90.1150.10">
    <property type="entry name" value="Aspartate Aminotransferase, domain 1"/>
    <property type="match status" value="1"/>
</dbReference>
<dbReference type="PANTHER" id="PTHR11680:SF35">
    <property type="entry name" value="SERINE HYDROXYMETHYLTRANSFERASE 1"/>
    <property type="match status" value="1"/>
</dbReference>
<dbReference type="HAMAP" id="MF_00051">
    <property type="entry name" value="SHMT"/>
    <property type="match status" value="1"/>
</dbReference>
<dbReference type="InterPro" id="IPR001085">
    <property type="entry name" value="Ser_HO-MeTrfase"/>
</dbReference>
<keyword evidence="5 9" id="KW-0963">Cytoplasm</keyword>
<evidence type="ECO:0000256" key="5">
    <source>
        <dbReference type="ARBA" id="ARBA00022490"/>
    </source>
</evidence>
<sequence length="439" mass="47804">MNLSQTDPQISKLIFAEAARQQNSLQMIPSENHTSGAVLEALATVLVNKYSEGYPKKRYYQGNTVIDEIELLAIDRAKKLFGVPHVNVQPYSGSPANTAIYFALLEPLRDKIMGLSLAFGGHLTHGSPVSISGKYFKAVPYELGKDDRLDYDAIEKLAITEKPKVIVCGYTAYPRTINFKRFGEIADSVGAYLLADISHIAGLVAGGAHPSPVPYVHIVMTTTHKTLRGPRGAMIMVTEKGLKKDPTLADKIDKAVFPGLQGGPHDNQTAAIAVALKEASTPAFKTYAAQIVKNSKALALALHDFDFELSGGGSDNHLILIDLRNKGVNGAVAAIALEVAGIIVNKNGVPHDTMPPFYPSGIRLGTPAITTRGMKEAEMKNIAAWINWAIEEIKSEKLPQEKEQRSEFLRNFRNRVAKNNNLLKIAAEIKALCQKYPLP</sequence>
<dbReference type="STRING" id="1797729.A3A60_00480"/>
<reference evidence="12 13" key="1">
    <citation type="journal article" date="2016" name="Nat. Commun.">
        <title>Thousands of microbial genomes shed light on interconnected biogeochemical processes in an aquifer system.</title>
        <authorList>
            <person name="Anantharaman K."/>
            <person name="Brown C.T."/>
            <person name="Hug L.A."/>
            <person name="Sharon I."/>
            <person name="Castelle C.J."/>
            <person name="Probst A.J."/>
            <person name="Thomas B.C."/>
            <person name="Singh A."/>
            <person name="Wilkins M.J."/>
            <person name="Karaoz U."/>
            <person name="Brodie E.L."/>
            <person name="Williams K.H."/>
            <person name="Hubbard S.S."/>
            <person name="Banfield J.F."/>
        </authorList>
    </citation>
    <scope>NUCLEOTIDE SEQUENCE [LARGE SCALE GENOMIC DNA]</scope>
</reference>
<dbReference type="InterPro" id="IPR015424">
    <property type="entry name" value="PyrdxlP-dep_Trfase"/>
</dbReference>
<dbReference type="EC" id="2.1.2.1" evidence="9"/>
<comment type="subunit">
    <text evidence="4 9">Homodimer.</text>
</comment>
<dbReference type="InterPro" id="IPR039429">
    <property type="entry name" value="SHMT-like_dom"/>
</dbReference>
<evidence type="ECO:0000256" key="7">
    <source>
        <dbReference type="ARBA" id="ARBA00022679"/>
    </source>
</evidence>
<dbReference type="InterPro" id="IPR019798">
    <property type="entry name" value="Ser_HO-MeTrfase_PLP_BS"/>
</dbReference>
<comment type="pathway">
    <text evidence="9">Amino-acid biosynthesis; glycine biosynthesis; glycine from L-serine: step 1/1.</text>
</comment>
<dbReference type="AlphaFoldDB" id="A0A1F5I1K5"/>
<gene>
    <name evidence="9 12" type="primary">glyA</name>
    <name evidence="12" type="ORF">A3A60_00480</name>
</gene>
<proteinExistence type="inferred from homology"/>
<comment type="function">
    <text evidence="9">Catalyzes the reversible interconversion of serine and glycine with tetrahydrofolate (THF) serving as the one-carbon carrier. This reaction serves as the major source of one-carbon groups required for the biosynthesis of purines, thymidylate, methionine, and other important biomolecules. Also exhibits THF-independent aldolase activity toward beta-hydroxyamino acids, producing glycine and aldehydes, via a retro-aldol mechanism.</text>
</comment>
<evidence type="ECO:0000313" key="13">
    <source>
        <dbReference type="Proteomes" id="UP000179227"/>
    </source>
</evidence>
<dbReference type="UniPathway" id="UPA00193"/>
<keyword evidence="6 9" id="KW-0554">One-carbon metabolism</keyword>
<keyword evidence="12" id="KW-0489">Methyltransferase</keyword>
<dbReference type="InterPro" id="IPR015421">
    <property type="entry name" value="PyrdxlP-dep_Trfase_major"/>
</dbReference>
<evidence type="ECO:0000256" key="9">
    <source>
        <dbReference type="HAMAP-Rule" id="MF_00051"/>
    </source>
</evidence>
<evidence type="ECO:0000256" key="4">
    <source>
        <dbReference type="ARBA" id="ARBA00011738"/>
    </source>
</evidence>
<feature type="site" description="Plays an important role in substrate specificity" evidence="9">
    <location>
        <position position="224"/>
    </location>
</feature>
<evidence type="ECO:0000256" key="2">
    <source>
        <dbReference type="ARBA" id="ARBA00004496"/>
    </source>
</evidence>
<evidence type="ECO:0000259" key="11">
    <source>
        <dbReference type="Pfam" id="PF00464"/>
    </source>
</evidence>
<keyword evidence="8 9" id="KW-0663">Pyridoxal phosphate</keyword>
<dbReference type="InterPro" id="IPR049943">
    <property type="entry name" value="Ser_HO-MeTrfase-like"/>
</dbReference>
<feature type="modified residue" description="N6-(pyridoxal phosphate)lysine" evidence="9 10">
    <location>
        <position position="225"/>
    </location>
</feature>
<organism evidence="12 13">
    <name type="scientific">Candidatus Curtissbacteria bacterium RIFCSPLOWO2_01_FULL_42_26</name>
    <dbReference type="NCBI Taxonomy" id="1797729"/>
    <lineage>
        <taxon>Bacteria</taxon>
        <taxon>Candidatus Curtissiibacteriota</taxon>
    </lineage>
</organism>
<dbReference type="UniPathway" id="UPA00288">
    <property type="reaction ID" value="UER01023"/>
</dbReference>
<protein>
    <recommendedName>
        <fullName evidence="9">Serine hydroxymethyltransferase</fullName>
        <shortName evidence="9">SHMT</shortName>
        <shortName evidence="9">Serine methylase</shortName>
        <ecNumber evidence="9">2.1.2.1</ecNumber>
    </recommendedName>
</protein>
<dbReference type="GO" id="GO:0004372">
    <property type="term" value="F:glycine hydroxymethyltransferase activity"/>
    <property type="evidence" value="ECO:0007669"/>
    <property type="project" value="UniProtKB-UniRule"/>
</dbReference>
<dbReference type="GO" id="GO:0030170">
    <property type="term" value="F:pyridoxal phosphate binding"/>
    <property type="evidence" value="ECO:0007669"/>
    <property type="project" value="UniProtKB-UniRule"/>
</dbReference>
<evidence type="ECO:0000256" key="8">
    <source>
        <dbReference type="ARBA" id="ARBA00022898"/>
    </source>
</evidence>
<feature type="domain" description="Serine hydroxymethyltransferase-like" evidence="11">
    <location>
        <begin position="3"/>
        <end position="386"/>
    </location>
</feature>
<dbReference type="SUPFAM" id="SSF53383">
    <property type="entry name" value="PLP-dependent transferases"/>
    <property type="match status" value="1"/>
</dbReference>
<comment type="pathway">
    <text evidence="9">One-carbon metabolism; tetrahydrofolate interconversion.</text>
</comment>
<dbReference type="GO" id="GO:0008168">
    <property type="term" value="F:methyltransferase activity"/>
    <property type="evidence" value="ECO:0007669"/>
    <property type="project" value="UniProtKB-KW"/>
</dbReference>
<dbReference type="Pfam" id="PF00464">
    <property type="entry name" value="SHMT"/>
    <property type="match status" value="1"/>
</dbReference>
<keyword evidence="7 9" id="KW-0808">Transferase</keyword>
<dbReference type="GO" id="GO:0032259">
    <property type="term" value="P:methylation"/>
    <property type="evidence" value="ECO:0007669"/>
    <property type="project" value="UniProtKB-KW"/>
</dbReference>
<dbReference type="Proteomes" id="UP000179227">
    <property type="component" value="Unassembled WGS sequence"/>
</dbReference>
<dbReference type="PIRSF" id="PIRSF000412">
    <property type="entry name" value="SHMT"/>
    <property type="match status" value="1"/>
</dbReference>
<dbReference type="GO" id="GO:0005829">
    <property type="term" value="C:cytosol"/>
    <property type="evidence" value="ECO:0007669"/>
    <property type="project" value="TreeGrafter"/>
</dbReference>